<dbReference type="EMBL" id="LIHL02000014">
    <property type="protein sequence ID" value="KAF5447247.1"/>
    <property type="molecule type" value="Genomic_DNA"/>
</dbReference>
<name>A0A833WV93_JUGRE</name>
<protein>
    <submittedName>
        <fullName evidence="1">Uncharacterized protein</fullName>
    </submittedName>
</protein>
<accession>A0A833WV93</accession>
<organism evidence="1 2">
    <name type="scientific">Juglans regia</name>
    <name type="common">English walnut</name>
    <dbReference type="NCBI Taxonomy" id="51240"/>
    <lineage>
        <taxon>Eukaryota</taxon>
        <taxon>Viridiplantae</taxon>
        <taxon>Streptophyta</taxon>
        <taxon>Embryophyta</taxon>
        <taxon>Tracheophyta</taxon>
        <taxon>Spermatophyta</taxon>
        <taxon>Magnoliopsida</taxon>
        <taxon>eudicotyledons</taxon>
        <taxon>Gunneridae</taxon>
        <taxon>Pentapetalae</taxon>
        <taxon>rosids</taxon>
        <taxon>fabids</taxon>
        <taxon>Fagales</taxon>
        <taxon>Juglandaceae</taxon>
        <taxon>Juglans</taxon>
    </lineage>
</organism>
<reference evidence="1" key="1">
    <citation type="submission" date="2015-10" db="EMBL/GenBank/DDBJ databases">
        <authorList>
            <person name="Martinez-Garcia P.J."/>
            <person name="Crepeau M.W."/>
            <person name="Puiu D."/>
            <person name="Gonzalez-Ibeas D."/>
            <person name="Whalen J."/>
            <person name="Stevens K."/>
            <person name="Paul R."/>
            <person name="Butterfield T."/>
            <person name="Britton M."/>
            <person name="Reagan R."/>
            <person name="Chakraborty S."/>
            <person name="Walawage S.L."/>
            <person name="Vasquez-Gross H.A."/>
            <person name="Cardeno C."/>
            <person name="Famula R."/>
            <person name="Pratt K."/>
            <person name="Kuruganti S."/>
            <person name="Aradhya M.K."/>
            <person name="Leslie C.A."/>
            <person name="Dandekar A.M."/>
            <person name="Salzberg S.L."/>
            <person name="Wegrzyn J.L."/>
            <person name="Langley C.H."/>
            <person name="Neale D.B."/>
        </authorList>
    </citation>
    <scope>NUCLEOTIDE SEQUENCE</scope>
    <source>
        <tissue evidence="1">Leaves</tissue>
    </source>
</reference>
<proteinExistence type="predicted"/>
<comment type="caution">
    <text evidence="1">The sequence shown here is derived from an EMBL/GenBank/DDBJ whole genome shotgun (WGS) entry which is preliminary data.</text>
</comment>
<evidence type="ECO:0000313" key="2">
    <source>
        <dbReference type="Proteomes" id="UP000619265"/>
    </source>
</evidence>
<gene>
    <name evidence="1" type="ORF">F2P56_032815</name>
</gene>
<reference evidence="1" key="2">
    <citation type="submission" date="2020-03" db="EMBL/GenBank/DDBJ databases">
        <title>Walnut 2.0.</title>
        <authorList>
            <person name="Marrano A."/>
            <person name="Britton M."/>
            <person name="Zimin A.V."/>
            <person name="Zaini P.A."/>
            <person name="Workman R."/>
            <person name="Puiu D."/>
            <person name="Bianco L."/>
            <person name="Allen B.J."/>
            <person name="Troggio M."/>
            <person name="Leslie C.A."/>
            <person name="Timp W."/>
            <person name="Dendekar A."/>
            <person name="Salzberg S.L."/>
            <person name="Neale D.B."/>
        </authorList>
    </citation>
    <scope>NUCLEOTIDE SEQUENCE</scope>
    <source>
        <tissue evidence="1">Leaves</tissue>
    </source>
</reference>
<sequence>MLVSLLREQDMVAKPFLFKRMLGTHDAFLSLVNEVWSMHVDGCPMFQISKKLKPLKCALRKWNIEVFGRVEVELQNLENHIVELENSVSTNYSTQAILTTEAILFDEEALSLLLPSVSDQ</sequence>
<evidence type="ECO:0000313" key="1">
    <source>
        <dbReference type="EMBL" id="KAF5447247.1"/>
    </source>
</evidence>
<dbReference type="AlphaFoldDB" id="A0A833WV93"/>
<dbReference type="Proteomes" id="UP000619265">
    <property type="component" value="Unassembled WGS sequence"/>
</dbReference>
<dbReference type="Gramene" id="Jr14_14280_p1">
    <property type="protein sequence ID" value="cds.Jr14_14280_p1"/>
    <property type="gene ID" value="Jr14_14280"/>
</dbReference>